<evidence type="ECO:0000313" key="1">
    <source>
        <dbReference type="EMBL" id="CAG9134169.1"/>
    </source>
</evidence>
<dbReference type="EMBL" id="CAJHNJ030000074">
    <property type="protein sequence ID" value="CAG9134169.1"/>
    <property type="molecule type" value="Genomic_DNA"/>
</dbReference>
<name>A0A8S4G1L2_PLUXY</name>
<proteinExistence type="predicted"/>
<gene>
    <name evidence="1" type="ORF">PLXY2_LOCUS12459</name>
</gene>
<comment type="caution">
    <text evidence="1">The sequence shown here is derived from an EMBL/GenBank/DDBJ whole genome shotgun (WGS) entry which is preliminary data.</text>
</comment>
<dbReference type="Proteomes" id="UP000653454">
    <property type="component" value="Unassembled WGS sequence"/>
</dbReference>
<dbReference type="AlphaFoldDB" id="A0A8S4G1L2"/>
<reference evidence="1" key="1">
    <citation type="submission" date="2020-11" db="EMBL/GenBank/DDBJ databases">
        <authorList>
            <person name="Whiteford S."/>
        </authorList>
    </citation>
    <scope>NUCLEOTIDE SEQUENCE</scope>
</reference>
<protein>
    <submittedName>
        <fullName evidence="1">(diamondback moth) hypothetical protein</fullName>
    </submittedName>
</protein>
<evidence type="ECO:0000313" key="2">
    <source>
        <dbReference type="Proteomes" id="UP000653454"/>
    </source>
</evidence>
<organism evidence="1 2">
    <name type="scientific">Plutella xylostella</name>
    <name type="common">Diamondback moth</name>
    <name type="synonym">Plutella maculipennis</name>
    <dbReference type="NCBI Taxonomy" id="51655"/>
    <lineage>
        <taxon>Eukaryota</taxon>
        <taxon>Metazoa</taxon>
        <taxon>Ecdysozoa</taxon>
        <taxon>Arthropoda</taxon>
        <taxon>Hexapoda</taxon>
        <taxon>Insecta</taxon>
        <taxon>Pterygota</taxon>
        <taxon>Neoptera</taxon>
        <taxon>Endopterygota</taxon>
        <taxon>Lepidoptera</taxon>
        <taxon>Glossata</taxon>
        <taxon>Ditrysia</taxon>
        <taxon>Yponomeutoidea</taxon>
        <taxon>Plutellidae</taxon>
        <taxon>Plutella</taxon>
    </lineage>
</organism>
<keyword evidence="2" id="KW-1185">Reference proteome</keyword>
<sequence>MPSPYSEGWQDCYQPNLWFFSLIRLFRMFVSLFPRY</sequence>
<accession>A0A8S4G1L2</accession>